<protein>
    <submittedName>
        <fullName evidence="1">Uncharacterized protein</fullName>
    </submittedName>
</protein>
<accession>A0A327L5I8</accession>
<name>A0A327L5I8_9BRAD</name>
<gene>
    <name evidence="1" type="ORF">CH341_01690</name>
</gene>
<keyword evidence="2" id="KW-1185">Reference proteome</keyword>
<comment type="caution">
    <text evidence="1">The sequence shown here is derived from an EMBL/GenBank/DDBJ whole genome shotgun (WGS) entry which is preliminary data.</text>
</comment>
<evidence type="ECO:0000313" key="2">
    <source>
        <dbReference type="Proteomes" id="UP000249130"/>
    </source>
</evidence>
<reference evidence="1 2" key="1">
    <citation type="submission" date="2017-07" db="EMBL/GenBank/DDBJ databases">
        <title>Draft Genome Sequences of Select Purple Nonsulfur Bacteria.</title>
        <authorList>
            <person name="Lasarre B."/>
            <person name="Mckinlay J.B."/>
        </authorList>
    </citation>
    <scope>NUCLEOTIDE SEQUENCE [LARGE SCALE GENOMIC DNA]</scope>
    <source>
        <strain evidence="1 2">DSM 5909</strain>
    </source>
</reference>
<organism evidence="1 2">
    <name type="scientific">Rhodoplanes roseus</name>
    <dbReference type="NCBI Taxonomy" id="29409"/>
    <lineage>
        <taxon>Bacteria</taxon>
        <taxon>Pseudomonadati</taxon>
        <taxon>Pseudomonadota</taxon>
        <taxon>Alphaproteobacteria</taxon>
        <taxon>Hyphomicrobiales</taxon>
        <taxon>Nitrobacteraceae</taxon>
        <taxon>Rhodoplanes</taxon>
    </lineage>
</organism>
<dbReference type="EMBL" id="NPEX01000006">
    <property type="protein sequence ID" value="RAI45841.1"/>
    <property type="molecule type" value="Genomic_DNA"/>
</dbReference>
<dbReference type="AlphaFoldDB" id="A0A327L5I8"/>
<dbReference type="Proteomes" id="UP000249130">
    <property type="component" value="Unassembled WGS sequence"/>
</dbReference>
<evidence type="ECO:0000313" key="1">
    <source>
        <dbReference type="EMBL" id="RAI45841.1"/>
    </source>
</evidence>
<proteinExistence type="predicted"/>
<sequence length="122" mass="13242">MGGRARRTFVIMTATRVLTFELPTRIARSIAGAWRAFATDMVRGVWLVSWDGRVHGALRHDGSRWWLDWLPAADPRLASYDGPLAATPDEIVAVLARHIAAATPAGAASDVATLHIDPVIAF</sequence>